<dbReference type="AlphaFoldDB" id="A0A0A9H2H3"/>
<accession>A0A0A9H2H3</accession>
<organism evidence="1">
    <name type="scientific">Arundo donax</name>
    <name type="common">Giant reed</name>
    <name type="synonym">Donax arundinaceus</name>
    <dbReference type="NCBI Taxonomy" id="35708"/>
    <lineage>
        <taxon>Eukaryota</taxon>
        <taxon>Viridiplantae</taxon>
        <taxon>Streptophyta</taxon>
        <taxon>Embryophyta</taxon>
        <taxon>Tracheophyta</taxon>
        <taxon>Spermatophyta</taxon>
        <taxon>Magnoliopsida</taxon>
        <taxon>Liliopsida</taxon>
        <taxon>Poales</taxon>
        <taxon>Poaceae</taxon>
        <taxon>PACMAD clade</taxon>
        <taxon>Arundinoideae</taxon>
        <taxon>Arundineae</taxon>
        <taxon>Arundo</taxon>
    </lineage>
</organism>
<protein>
    <submittedName>
        <fullName evidence="1">Uncharacterized protein</fullName>
    </submittedName>
</protein>
<evidence type="ECO:0000313" key="1">
    <source>
        <dbReference type="EMBL" id="JAE31430.1"/>
    </source>
</evidence>
<proteinExistence type="predicted"/>
<reference evidence="1" key="1">
    <citation type="submission" date="2014-09" db="EMBL/GenBank/DDBJ databases">
        <authorList>
            <person name="Magalhaes I.L.F."/>
            <person name="Oliveira U."/>
            <person name="Santos F.R."/>
            <person name="Vidigal T.H.D.A."/>
            <person name="Brescovit A.D."/>
            <person name="Santos A.J."/>
        </authorList>
    </citation>
    <scope>NUCLEOTIDE SEQUENCE</scope>
    <source>
        <tissue evidence="1">Shoot tissue taken approximately 20 cm above the soil surface</tissue>
    </source>
</reference>
<name>A0A0A9H2H3_ARUDO</name>
<dbReference type="EMBL" id="GBRH01166466">
    <property type="protein sequence ID" value="JAE31430.1"/>
    <property type="molecule type" value="Transcribed_RNA"/>
</dbReference>
<sequence length="36" mass="4040">MKPKAIQGDDTITAMNSKPTQRSTATFIENFILRIT</sequence>
<reference evidence="1" key="2">
    <citation type="journal article" date="2015" name="Data Brief">
        <title>Shoot transcriptome of the giant reed, Arundo donax.</title>
        <authorList>
            <person name="Barrero R.A."/>
            <person name="Guerrero F.D."/>
            <person name="Moolhuijzen P."/>
            <person name="Goolsby J.A."/>
            <person name="Tidwell J."/>
            <person name="Bellgard S.E."/>
            <person name="Bellgard M.I."/>
        </authorList>
    </citation>
    <scope>NUCLEOTIDE SEQUENCE</scope>
    <source>
        <tissue evidence="1">Shoot tissue taken approximately 20 cm above the soil surface</tissue>
    </source>
</reference>